<sequence length="66" mass="6928">MSLNEEKEQHTAPSLAASLIPTASLYGSGMVGIGALPILSNTFNPSNEISDSNPTEGPDKSNKFSY</sequence>
<feature type="compositionally biased region" description="Polar residues" evidence="1">
    <location>
        <begin position="42"/>
        <end position="55"/>
    </location>
</feature>
<dbReference type="RefSeq" id="WP_132417123.1">
    <property type="nucleotide sequence ID" value="NZ_SKFG01000003.1"/>
</dbReference>
<dbReference type="Proteomes" id="UP000295418">
    <property type="component" value="Unassembled WGS sequence"/>
</dbReference>
<protein>
    <submittedName>
        <fullName evidence="2">Uncharacterized protein</fullName>
    </submittedName>
</protein>
<proteinExistence type="predicted"/>
<dbReference type="AlphaFoldDB" id="A0A4R4EM62"/>
<feature type="region of interest" description="Disordered" evidence="1">
    <location>
        <begin position="42"/>
        <end position="66"/>
    </location>
</feature>
<organism evidence="2 3">
    <name type="scientific">Paenibacillus albiflavus</name>
    <dbReference type="NCBI Taxonomy" id="2545760"/>
    <lineage>
        <taxon>Bacteria</taxon>
        <taxon>Bacillati</taxon>
        <taxon>Bacillota</taxon>
        <taxon>Bacilli</taxon>
        <taxon>Bacillales</taxon>
        <taxon>Paenibacillaceae</taxon>
        <taxon>Paenibacillus</taxon>
    </lineage>
</organism>
<evidence type="ECO:0000313" key="2">
    <source>
        <dbReference type="EMBL" id="TCZ79465.1"/>
    </source>
</evidence>
<accession>A0A4R4EM62</accession>
<evidence type="ECO:0000313" key="3">
    <source>
        <dbReference type="Proteomes" id="UP000295418"/>
    </source>
</evidence>
<reference evidence="2 3" key="1">
    <citation type="submission" date="2019-03" db="EMBL/GenBank/DDBJ databases">
        <authorList>
            <person name="Kim M.K.M."/>
        </authorList>
    </citation>
    <scope>NUCLEOTIDE SEQUENCE [LARGE SCALE GENOMIC DNA]</scope>
    <source>
        <strain evidence="2 3">18JY21-1</strain>
    </source>
</reference>
<name>A0A4R4EM62_9BACL</name>
<dbReference type="EMBL" id="SKFG01000003">
    <property type="protein sequence ID" value="TCZ79465.1"/>
    <property type="molecule type" value="Genomic_DNA"/>
</dbReference>
<gene>
    <name evidence="2" type="ORF">E0485_06290</name>
</gene>
<keyword evidence="3" id="KW-1185">Reference proteome</keyword>
<comment type="caution">
    <text evidence="2">The sequence shown here is derived from an EMBL/GenBank/DDBJ whole genome shotgun (WGS) entry which is preliminary data.</text>
</comment>
<evidence type="ECO:0000256" key="1">
    <source>
        <dbReference type="SAM" id="MobiDB-lite"/>
    </source>
</evidence>
<feature type="compositionally biased region" description="Basic and acidic residues" evidence="1">
    <location>
        <begin position="57"/>
        <end position="66"/>
    </location>
</feature>